<dbReference type="InterPro" id="IPR016169">
    <property type="entry name" value="FAD-bd_PCMH_sub2"/>
</dbReference>
<name>A0A4R3NS59_9HYPH</name>
<dbReference type="InterPro" id="IPR016164">
    <property type="entry name" value="FAD-linked_Oxase-like_C"/>
</dbReference>
<accession>A0A4R3NS59</accession>
<keyword evidence="3" id="KW-0274">FAD</keyword>
<dbReference type="AlphaFoldDB" id="A0A4R3NS59"/>
<dbReference type="Proteomes" id="UP000295097">
    <property type="component" value="Unassembled WGS sequence"/>
</dbReference>
<dbReference type="Gene3D" id="3.30.465.10">
    <property type="match status" value="1"/>
</dbReference>
<dbReference type="InterPro" id="IPR006094">
    <property type="entry name" value="Oxid_FAD_bind_N"/>
</dbReference>
<comment type="cofactor">
    <cofactor evidence="1">
        <name>FAD</name>
        <dbReference type="ChEBI" id="CHEBI:57692"/>
    </cofactor>
</comment>
<protein>
    <submittedName>
        <fullName evidence="6">Glycolate oxidase FAD binding subunit</fullName>
    </submittedName>
</protein>
<comment type="caution">
    <text evidence="6">The sequence shown here is derived from an EMBL/GenBank/DDBJ whole genome shotgun (WGS) entry which is preliminary data.</text>
</comment>
<proteinExistence type="predicted"/>
<evidence type="ECO:0000256" key="2">
    <source>
        <dbReference type="ARBA" id="ARBA00022630"/>
    </source>
</evidence>
<evidence type="ECO:0000313" key="7">
    <source>
        <dbReference type="Proteomes" id="UP000295097"/>
    </source>
</evidence>
<dbReference type="GO" id="GO:0016491">
    <property type="term" value="F:oxidoreductase activity"/>
    <property type="evidence" value="ECO:0007669"/>
    <property type="project" value="UniProtKB-KW"/>
</dbReference>
<keyword evidence="7" id="KW-1185">Reference proteome</keyword>
<dbReference type="Gene3D" id="1.10.45.10">
    <property type="entry name" value="Vanillyl-alcohol Oxidase, Chain A, domain 4"/>
    <property type="match status" value="1"/>
</dbReference>
<evidence type="ECO:0000259" key="5">
    <source>
        <dbReference type="PROSITE" id="PS51387"/>
    </source>
</evidence>
<dbReference type="Pfam" id="PF02913">
    <property type="entry name" value="FAD-oxidase_C"/>
    <property type="match status" value="1"/>
</dbReference>
<organism evidence="6 7">
    <name type="scientific">Martelella mediterranea</name>
    <dbReference type="NCBI Taxonomy" id="293089"/>
    <lineage>
        <taxon>Bacteria</taxon>
        <taxon>Pseudomonadati</taxon>
        <taxon>Pseudomonadota</taxon>
        <taxon>Alphaproteobacteria</taxon>
        <taxon>Hyphomicrobiales</taxon>
        <taxon>Aurantimonadaceae</taxon>
        <taxon>Martelella</taxon>
    </lineage>
</organism>
<dbReference type="SUPFAM" id="SSF56176">
    <property type="entry name" value="FAD-binding/transporter-associated domain-like"/>
    <property type="match status" value="1"/>
</dbReference>
<reference evidence="6 7" key="1">
    <citation type="submission" date="2019-03" db="EMBL/GenBank/DDBJ databases">
        <title>Freshwater and sediment microbial communities from various areas in North America, analyzing microbe dynamics in response to fracking.</title>
        <authorList>
            <person name="Lamendella R."/>
        </authorList>
    </citation>
    <scope>NUCLEOTIDE SEQUENCE [LARGE SCALE GENOMIC DNA]</scope>
    <source>
        <strain evidence="6 7">175.2</strain>
    </source>
</reference>
<sequence>MHDVLKPETEADAVEIVRQFYQEGKSLEISGGNTRPDFGQPVKADQKLSSRSLSGIVSYNPSEMVMTAKAGTPLAEIDLALSENGQYLAFEPMDHRGIMGSYGDPTIGGVFAANVSGPRRFSLAGAARDHLLGVRFINGKGEIVRSGGRVMKNVTGLDLVKLMAGSYGTLGFMSEVTFKVLPAPKAAATVVLSDLSDEDAVKVMAAVMALPVEVSGAAHMPYSVIHRMLDGLLEGGAATCFRLEGLSESVAVRRDKLRDFLSEFGSVSVLAEDETRALWQAIRDVSPYSENHQTCLWRVSIAPSAGAALLSDMRLVAAVDAFYDWQGGLIWMALEGDAEADALRRLIRKHGGGHATLLRAPETVRSVTACFEPQPSPVAALSNRIKATFDPKGILNPGKMDKQETAA</sequence>
<gene>
    <name evidence="6" type="ORF">EDC90_101546</name>
</gene>
<keyword evidence="2" id="KW-0285">Flavoprotein</keyword>
<dbReference type="RefSeq" id="WP_132311520.1">
    <property type="nucleotide sequence ID" value="NZ_SMAR01000015.1"/>
</dbReference>
<dbReference type="InterPro" id="IPR016166">
    <property type="entry name" value="FAD-bd_PCMH"/>
</dbReference>
<dbReference type="InterPro" id="IPR016171">
    <property type="entry name" value="Vanillyl_alc_oxidase_C-sub2"/>
</dbReference>
<keyword evidence="4" id="KW-0560">Oxidoreductase</keyword>
<evidence type="ECO:0000256" key="4">
    <source>
        <dbReference type="ARBA" id="ARBA00023002"/>
    </source>
</evidence>
<dbReference type="NCBIfam" id="NF008439">
    <property type="entry name" value="PRK11282.1"/>
    <property type="match status" value="1"/>
</dbReference>
<dbReference type="OrthoDB" id="9811557at2"/>
<dbReference type="InterPro" id="IPR036318">
    <property type="entry name" value="FAD-bd_PCMH-like_sf"/>
</dbReference>
<evidence type="ECO:0000256" key="1">
    <source>
        <dbReference type="ARBA" id="ARBA00001974"/>
    </source>
</evidence>
<dbReference type="EMBL" id="SMAR01000015">
    <property type="protein sequence ID" value="TCT38835.1"/>
    <property type="molecule type" value="Genomic_DNA"/>
</dbReference>
<dbReference type="InterPro" id="IPR004113">
    <property type="entry name" value="FAD-bd_oxidored_4_C"/>
</dbReference>
<evidence type="ECO:0000256" key="3">
    <source>
        <dbReference type="ARBA" id="ARBA00022827"/>
    </source>
</evidence>
<dbReference type="Pfam" id="PF01565">
    <property type="entry name" value="FAD_binding_4"/>
    <property type="match status" value="1"/>
</dbReference>
<dbReference type="PANTHER" id="PTHR11748:SF103">
    <property type="entry name" value="GLYCOLATE OXIDASE SUBUNIT GLCE"/>
    <property type="match status" value="1"/>
</dbReference>
<feature type="domain" description="FAD-binding PCMH-type" evidence="5">
    <location>
        <begin position="1"/>
        <end position="183"/>
    </location>
</feature>
<evidence type="ECO:0000313" key="6">
    <source>
        <dbReference type="EMBL" id="TCT38835.1"/>
    </source>
</evidence>
<dbReference type="GO" id="GO:0071949">
    <property type="term" value="F:FAD binding"/>
    <property type="evidence" value="ECO:0007669"/>
    <property type="project" value="InterPro"/>
</dbReference>
<dbReference type="PANTHER" id="PTHR11748">
    <property type="entry name" value="D-LACTATE DEHYDROGENASE"/>
    <property type="match status" value="1"/>
</dbReference>
<dbReference type="PROSITE" id="PS51387">
    <property type="entry name" value="FAD_PCMH"/>
    <property type="match status" value="1"/>
</dbReference>
<dbReference type="SUPFAM" id="SSF55103">
    <property type="entry name" value="FAD-linked oxidases, C-terminal domain"/>
    <property type="match status" value="1"/>
</dbReference>